<evidence type="ECO:0000313" key="6">
    <source>
        <dbReference type="EMBL" id="KKF95836.1"/>
    </source>
</evidence>
<comment type="caution">
    <text evidence="6">The sequence shown here is derived from an EMBL/GenBank/DDBJ whole genome shotgun (WGS) entry which is preliminary data.</text>
</comment>
<organism evidence="6 7">
    <name type="scientific">Ceratocystis fimbriata f. sp. platani</name>
    <dbReference type="NCBI Taxonomy" id="88771"/>
    <lineage>
        <taxon>Eukaryota</taxon>
        <taxon>Fungi</taxon>
        <taxon>Dikarya</taxon>
        <taxon>Ascomycota</taxon>
        <taxon>Pezizomycotina</taxon>
        <taxon>Sordariomycetes</taxon>
        <taxon>Hypocreomycetidae</taxon>
        <taxon>Microascales</taxon>
        <taxon>Ceratocystidaceae</taxon>
        <taxon>Ceratocystis</taxon>
    </lineage>
</organism>
<evidence type="ECO:0000256" key="2">
    <source>
        <dbReference type="ARBA" id="ARBA00023242"/>
    </source>
</evidence>
<evidence type="ECO:0000259" key="5">
    <source>
        <dbReference type="Pfam" id="PF04003"/>
    </source>
</evidence>
<dbReference type="Pfam" id="PF04003">
    <property type="entry name" value="Utp12"/>
    <property type="match status" value="1"/>
</dbReference>
<dbReference type="Proteomes" id="UP000034841">
    <property type="component" value="Unassembled WGS sequence"/>
</dbReference>
<evidence type="ECO:0000256" key="3">
    <source>
        <dbReference type="ARBA" id="ARBA00038335"/>
    </source>
</evidence>
<feature type="region of interest" description="Disordered" evidence="4">
    <location>
        <begin position="1"/>
        <end position="25"/>
    </location>
</feature>
<feature type="region of interest" description="Disordered" evidence="4">
    <location>
        <begin position="303"/>
        <end position="392"/>
    </location>
</feature>
<feature type="compositionally biased region" description="Low complexity" evidence="4">
    <location>
        <begin position="80"/>
        <end position="95"/>
    </location>
</feature>
<dbReference type="PANTHER" id="PTHR44267">
    <property type="entry name" value="WD REPEAT-CONTAINING PROTEIN 43"/>
    <property type="match status" value="1"/>
</dbReference>
<evidence type="ECO:0000313" key="7">
    <source>
        <dbReference type="Proteomes" id="UP000034841"/>
    </source>
</evidence>
<dbReference type="InterPro" id="IPR052414">
    <property type="entry name" value="U3_snoRNA-assoc_WDR"/>
</dbReference>
<feature type="domain" description="Small-subunit processome Utp12" evidence="5">
    <location>
        <begin position="164"/>
        <end position="266"/>
    </location>
</feature>
<dbReference type="GO" id="GO:0005730">
    <property type="term" value="C:nucleolus"/>
    <property type="evidence" value="ECO:0007669"/>
    <property type="project" value="TreeGrafter"/>
</dbReference>
<keyword evidence="7" id="KW-1185">Reference proteome</keyword>
<reference evidence="6 7" key="1">
    <citation type="submission" date="2015-04" db="EMBL/GenBank/DDBJ databases">
        <title>Genome sequence of Ceratocystis platani, a major pathogen of plane trees.</title>
        <authorList>
            <person name="Belbahri L."/>
        </authorList>
    </citation>
    <scope>NUCLEOTIDE SEQUENCE [LARGE SCALE GENOMIC DNA]</scope>
    <source>
        <strain evidence="6 7">CFO</strain>
    </source>
</reference>
<feature type="compositionally biased region" description="Acidic residues" evidence="4">
    <location>
        <begin position="329"/>
        <end position="373"/>
    </location>
</feature>
<sequence length="392" mass="41892">MVAQAKRKAPSKITAPRLQTSAKPVTKAAINEIKAAVSTADIVKLPKKQRDADTIEISSDSDSNDDDSDPDEEMAEGDESTAAVASASAPTAAGPDAEDSDVDGTSPTFGELVHTQETVDVSAALATRSSTAQALASTTQQRTVAAPSLSSLSTVLTQALRTDDAELLESCLATANLATVRNTIERLDSALAGSLLSKLAARIYRRPGRAGTLLQWVQWVLVAHGGALASQPEVMAKLAMLQKVLAERSRGLNSLLVLKGKLDLLESQMQLRKKMQSKESRRDNAEEIEDENVIWVEGAASDEAARRGAAGDDEDDYDEVPTANGIMGDSDEEDDDEEDDDDDEEDDDEDDEDEDDVDHSDVDESGEDDESEPETAPPTKMRKTGGGFTKSR</sequence>
<proteinExistence type="inferred from homology"/>
<dbReference type="AlphaFoldDB" id="A0A0F8B2Z4"/>
<comment type="subcellular location">
    <subcellularLocation>
        <location evidence="1">Nucleus</location>
    </subcellularLocation>
</comment>
<dbReference type="OrthoDB" id="30195at2759"/>
<protein>
    <submittedName>
        <fullName evidence="6">U3 small nucleolar RNA-associated protein 5</fullName>
    </submittedName>
</protein>
<gene>
    <name evidence="6" type="primary">utp5</name>
    <name evidence="6" type="ORF">CFO_g1798</name>
</gene>
<dbReference type="InterPro" id="IPR007148">
    <property type="entry name" value="SSU_processome_Utp12"/>
</dbReference>
<feature type="compositionally biased region" description="Acidic residues" evidence="4">
    <location>
        <begin position="62"/>
        <end position="79"/>
    </location>
</feature>
<feature type="compositionally biased region" description="Basic residues" evidence="4">
    <location>
        <begin position="1"/>
        <end position="10"/>
    </location>
</feature>
<name>A0A0F8B2Z4_CERFI</name>
<evidence type="ECO:0000256" key="1">
    <source>
        <dbReference type="ARBA" id="ARBA00004123"/>
    </source>
</evidence>
<dbReference type="PANTHER" id="PTHR44267:SF1">
    <property type="entry name" value="WD REPEAT-CONTAINING PROTEIN 43"/>
    <property type="match status" value="1"/>
</dbReference>
<dbReference type="EMBL" id="LBBL01000076">
    <property type="protein sequence ID" value="KKF95836.1"/>
    <property type="molecule type" value="Genomic_DNA"/>
</dbReference>
<keyword evidence="2" id="KW-0539">Nucleus</keyword>
<comment type="similarity">
    <text evidence="3">Belongs to the UTP5 family.</text>
</comment>
<accession>A0A0F8B2Z4</accession>
<feature type="region of interest" description="Disordered" evidence="4">
    <location>
        <begin position="41"/>
        <end position="109"/>
    </location>
</feature>
<dbReference type="GO" id="GO:0000462">
    <property type="term" value="P:maturation of SSU-rRNA from tricistronic rRNA transcript (SSU-rRNA, 5.8S rRNA, LSU-rRNA)"/>
    <property type="evidence" value="ECO:0007669"/>
    <property type="project" value="TreeGrafter"/>
</dbReference>
<evidence type="ECO:0000256" key="4">
    <source>
        <dbReference type="SAM" id="MobiDB-lite"/>
    </source>
</evidence>